<keyword evidence="6 7" id="KW-0949">S-adenosyl-L-methionine</keyword>
<comment type="function">
    <text evidence="7">Catalyzes the methyl esterification of L-isoaspartyl residues in peptides and proteins that result from spontaneous decomposition of normal L-aspartyl and L-asparaginyl residues. It plays a role in the repair and/or degradation of damaged proteins.</text>
</comment>
<evidence type="ECO:0000256" key="5">
    <source>
        <dbReference type="ARBA" id="ARBA00022679"/>
    </source>
</evidence>
<dbReference type="InterPro" id="IPR029063">
    <property type="entry name" value="SAM-dependent_MTases_sf"/>
</dbReference>
<dbReference type="InterPro" id="IPR000682">
    <property type="entry name" value="PCMT"/>
</dbReference>
<proteinExistence type="inferred from homology"/>
<evidence type="ECO:0000313" key="8">
    <source>
        <dbReference type="EMBL" id="CAB3741451.1"/>
    </source>
</evidence>
<comment type="catalytic activity">
    <reaction evidence="7">
        <text>[protein]-L-isoaspartate + S-adenosyl-L-methionine = [protein]-L-isoaspartate alpha-methyl ester + S-adenosyl-L-homocysteine</text>
        <dbReference type="Rhea" id="RHEA:12705"/>
        <dbReference type="Rhea" id="RHEA-COMP:12143"/>
        <dbReference type="Rhea" id="RHEA-COMP:12144"/>
        <dbReference type="ChEBI" id="CHEBI:57856"/>
        <dbReference type="ChEBI" id="CHEBI:59789"/>
        <dbReference type="ChEBI" id="CHEBI:90596"/>
        <dbReference type="ChEBI" id="CHEBI:90598"/>
        <dbReference type="EC" id="2.1.1.77"/>
    </reaction>
</comment>
<dbReference type="GO" id="GO:0032259">
    <property type="term" value="P:methylation"/>
    <property type="evidence" value="ECO:0007669"/>
    <property type="project" value="UniProtKB-KW"/>
</dbReference>
<comment type="similarity">
    <text evidence="2 7">Belongs to the methyltransferase superfamily. L-isoaspartyl/D-aspartyl protein methyltransferase family.</text>
</comment>
<evidence type="ECO:0000256" key="6">
    <source>
        <dbReference type="ARBA" id="ARBA00022691"/>
    </source>
</evidence>
<feature type="active site" evidence="7">
    <location>
        <position position="85"/>
    </location>
</feature>
<gene>
    <name evidence="8" type="primary">pcm_3</name>
    <name evidence="7" type="synonym">pcm</name>
    <name evidence="8" type="ORF">LMG24238_06764</name>
</gene>
<evidence type="ECO:0000256" key="2">
    <source>
        <dbReference type="ARBA" id="ARBA00005369"/>
    </source>
</evidence>
<dbReference type="PANTHER" id="PTHR11579:SF0">
    <property type="entry name" value="PROTEIN-L-ISOASPARTATE(D-ASPARTATE) O-METHYLTRANSFERASE"/>
    <property type="match status" value="1"/>
</dbReference>
<evidence type="ECO:0000313" key="9">
    <source>
        <dbReference type="Proteomes" id="UP000494255"/>
    </source>
</evidence>
<name>A0A6J5CQT6_9BURK</name>
<dbReference type="Gene3D" id="3.40.50.150">
    <property type="entry name" value="Vaccinia Virus protein VP39"/>
    <property type="match status" value="1"/>
</dbReference>
<dbReference type="GO" id="GO:0030091">
    <property type="term" value="P:protein repair"/>
    <property type="evidence" value="ECO:0007669"/>
    <property type="project" value="UniProtKB-UniRule"/>
</dbReference>
<dbReference type="NCBIfam" id="TIGR00080">
    <property type="entry name" value="pimt"/>
    <property type="match status" value="1"/>
</dbReference>
<protein>
    <recommendedName>
        <fullName evidence="7">Protein-L-isoaspartate O-methyltransferase</fullName>
        <ecNumber evidence="7">2.1.1.77</ecNumber>
    </recommendedName>
    <alternativeName>
        <fullName evidence="7">L-isoaspartyl protein carboxyl methyltransferase</fullName>
    </alternativeName>
    <alternativeName>
        <fullName evidence="7">Protein L-isoaspartyl methyltransferase</fullName>
    </alternativeName>
    <alternativeName>
        <fullName evidence="7">Protein-beta-aspartate methyltransferase</fullName>
        <shortName evidence="7">PIMT</shortName>
    </alternativeName>
</protein>
<dbReference type="CDD" id="cd02440">
    <property type="entry name" value="AdoMet_MTases"/>
    <property type="match status" value="1"/>
</dbReference>
<dbReference type="AlphaFoldDB" id="A0A6J5CQT6"/>
<keyword evidence="9" id="KW-1185">Reference proteome</keyword>
<evidence type="ECO:0000256" key="4">
    <source>
        <dbReference type="ARBA" id="ARBA00022603"/>
    </source>
</evidence>
<dbReference type="EMBL" id="CADIKC010000014">
    <property type="protein sequence ID" value="CAB3741451.1"/>
    <property type="molecule type" value="Genomic_DNA"/>
</dbReference>
<evidence type="ECO:0000256" key="7">
    <source>
        <dbReference type="HAMAP-Rule" id="MF_00090"/>
    </source>
</evidence>
<dbReference type="EC" id="2.1.1.77" evidence="7"/>
<dbReference type="HAMAP" id="MF_00090">
    <property type="entry name" value="PIMT"/>
    <property type="match status" value="1"/>
</dbReference>
<keyword evidence="3 7" id="KW-0963">Cytoplasm</keyword>
<evidence type="ECO:0000256" key="1">
    <source>
        <dbReference type="ARBA" id="ARBA00004496"/>
    </source>
</evidence>
<comment type="subcellular location">
    <subcellularLocation>
        <location evidence="1 7">Cytoplasm</location>
    </subcellularLocation>
</comment>
<keyword evidence="4 7" id="KW-0489">Methyltransferase</keyword>
<dbReference type="PANTHER" id="PTHR11579">
    <property type="entry name" value="PROTEIN-L-ISOASPARTATE O-METHYLTRANSFERASE"/>
    <property type="match status" value="1"/>
</dbReference>
<dbReference type="GO" id="GO:0004719">
    <property type="term" value="F:protein-L-isoaspartate (D-aspartate) O-methyltransferase activity"/>
    <property type="evidence" value="ECO:0007669"/>
    <property type="project" value="UniProtKB-UniRule"/>
</dbReference>
<dbReference type="NCBIfam" id="NF001453">
    <property type="entry name" value="PRK00312.1"/>
    <property type="match status" value="1"/>
</dbReference>
<sequence length="239" mass="26305">MNRPVEVIRRLLQSLRDPQTEATVIDFREARERMVVRQIVARGIRDVNVLSAMRRVPREEFVPAQLREFAYDDGALPIAHQQAISQPAIVAQMMEAAELGPSDQVLDVGTGSGYAAAIAAAIVAHVHSVERDPVLADSARETLARLGIFNVTVHLGDGTVGLTAYAPYDAIIAGAGGPRIPQAWRSQLSIGGRIVMPVGRERHHQRLIKLMRHGEQEYHECWLGEVSFVPLIGEDGWVD</sequence>
<keyword evidence="5 7" id="KW-0808">Transferase</keyword>
<dbReference type="Proteomes" id="UP000494255">
    <property type="component" value="Unassembled WGS sequence"/>
</dbReference>
<dbReference type="Pfam" id="PF01135">
    <property type="entry name" value="PCMT"/>
    <property type="match status" value="1"/>
</dbReference>
<dbReference type="PROSITE" id="PS01279">
    <property type="entry name" value="PCMT"/>
    <property type="match status" value="1"/>
</dbReference>
<accession>A0A6J5CQT6</accession>
<organism evidence="8 9">
    <name type="scientific">Paraburkholderia sediminicola</name>
    <dbReference type="NCBI Taxonomy" id="458836"/>
    <lineage>
        <taxon>Bacteria</taxon>
        <taxon>Pseudomonadati</taxon>
        <taxon>Pseudomonadota</taxon>
        <taxon>Betaproteobacteria</taxon>
        <taxon>Burkholderiales</taxon>
        <taxon>Burkholderiaceae</taxon>
        <taxon>Paraburkholderia</taxon>
    </lineage>
</organism>
<reference evidence="8 9" key="1">
    <citation type="submission" date="2020-04" db="EMBL/GenBank/DDBJ databases">
        <authorList>
            <person name="De Canck E."/>
        </authorList>
    </citation>
    <scope>NUCLEOTIDE SEQUENCE [LARGE SCALE GENOMIC DNA]</scope>
    <source>
        <strain evidence="8 9">LMG 24238</strain>
    </source>
</reference>
<evidence type="ECO:0000256" key="3">
    <source>
        <dbReference type="ARBA" id="ARBA00022490"/>
    </source>
</evidence>
<dbReference type="SUPFAM" id="SSF53335">
    <property type="entry name" value="S-adenosyl-L-methionine-dependent methyltransferases"/>
    <property type="match status" value="1"/>
</dbReference>
<dbReference type="FunFam" id="3.40.50.150:FF:000010">
    <property type="entry name" value="Protein-L-isoaspartate O-methyltransferase"/>
    <property type="match status" value="1"/>
</dbReference>
<dbReference type="GO" id="GO:0005737">
    <property type="term" value="C:cytoplasm"/>
    <property type="evidence" value="ECO:0007669"/>
    <property type="project" value="UniProtKB-SubCell"/>
</dbReference>